<evidence type="ECO:0000256" key="6">
    <source>
        <dbReference type="RuleBase" id="RU003422"/>
    </source>
</evidence>
<dbReference type="InterPro" id="IPR020587">
    <property type="entry name" value="RecA_monomer-monomer_interface"/>
</dbReference>
<keyword evidence="5 7" id="KW-0233">DNA recombination</keyword>
<gene>
    <name evidence="10" type="ORF">EVOR1521_LOCUS30708</name>
</gene>
<dbReference type="GO" id="GO:0003697">
    <property type="term" value="F:single-stranded DNA binding"/>
    <property type="evidence" value="ECO:0007669"/>
    <property type="project" value="InterPro"/>
</dbReference>
<organism evidence="10 11">
    <name type="scientific">Effrenium voratum</name>
    <dbReference type="NCBI Taxonomy" id="2562239"/>
    <lineage>
        <taxon>Eukaryota</taxon>
        <taxon>Sar</taxon>
        <taxon>Alveolata</taxon>
        <taxon>Dinophyceae</taxon>
        <taxon>Suessiales</taxon>
        <taxon>Symbiodiniaceae</taxon>
        <taxon>Effrenium</taxon>
    </lineage>
</organism>
<keyword evidence="2 6" id="KW-0547">Nucleotide-binding</keyword>
<dbReference type="AlphaFoldDB" id="A0AA36JNW0"/>
<reference evidence="10" key="1">
    <citation type="submission" date="2023-08" db="EMBL/GenBank/DDBJ databases">
        <authorList>
            <person name="Chen Y."/>
            <person name="Shah S."/>
            <person name="Dougan E. K."/>
            <person name="Thang M."/>
            <person name="Chan C."/>
        </authorList>
    </citation>
    <scope>NUCLEOTIDE SEQUENCE</scope>
</reference>
<dbReference type="InterPro" id="IPR003593">
    <property type="entry name" value="AAA+_ATPase"/>
</dbReference>
<dbReference type="SMART" id="SM00382">
    <property type="entry name" value="AAA"/>
    <property type="match status" value="1"/>
</dbReference>
<dbReference type="GO" id="GO:0006310">
    <property type="term" value="P:DNA recombination"/>
    <property type="evidence" value="ECO:0007669"/>
    <property type="project" value="UniProtKB-KW"/>
</dbReference>
<dbReference type="PANTHER" id="PTHR45900:SF1">
    <property type="entry name" value="MITOCHONDRIAL DNA REPAIR PROTEIN RECA HOMOLOG-RELATED"/>
    <property type="match status" value="1"/>
</dbReference>
<dbReference type="GO" id="GO:0005524">
    <property type="term" value="F:ATP binding"/>
    <property type="evidence" value="ECO:0007669"/>
    <property type="project" value="UniProtKB-KW"/>
</dbReference>
<dbReference type="Gene3D" id="3.40.50.300">
    <property type="entry name" value="P-loop containing nucleotide triphosphate hydrolases"/>
    <property type="match status" value="1"/>
</dbReference>
<name>A0AA36JNW0_9DINO</name>
<comment type="caution">
    <text evidence="10">The sequence shown here is derived from an EMBL/GenBank/DDBJ whole genome shotgun (WGS) entry which is preliminary data.</text>
</comment>
<keyword evidence="3 6" id="KW-0067">ATP-binding</keyword>
<dbReference type="PROSITE" id="PS50163">
    <property type="entry name" value="RECA_3"/>
    <property type="match status" value="1"/>
</dbReference>
<evidence type="ECO:0000256" key="2">
    <source>
        <dbReference type="ARBA" id="ARBA00022741"/>
    </source>
</evidence>
<evidence type="ECO:0000313" key="10">
    <source>
        <dbReference type="EMBL" id="CAJ1409683.1"/>
    </source>
</evidence>
<comment type="similarity">
    <text evidence="1 6">Belongs to the RecA family.</text>
</comment>
<dbReference type="Gene3D" id="3.30.250.10">
    <property type="entry name" value="RecA protein, C-terminal domain"/>
    <property type="match status" value="1"/>
</dbReference>
<keyword evidence="11" id="KW-1185">Reference proteome</keyword>
<evidence type="ECO:0000256" key="3">
    <source>
        <dbReference type="ARBA" id="ARBA00022840"/>
    </source>
</evidence>
<dbReference type="InterPro" id="IPR023400">
    <property type="entry name" value="RecA_C_sf"/>
</dbReference>
<dbReference type="PRINTS" id="PR00142">
    <property type="entry name" value="RECA"/>
</dbReference>
<accession>A0AA36JNW0</accession>
<evidence type="ECO:0000256" key="4">
    <source>
        <dbReference type="ARBA" id="ARBA00023125"/>
    </source>
</evidence>
<dbReference type="GO" id="GO:0140664">
    <property type="term" value="F:ATP-dependent DNA damage sensor activity"/>
    <property type="evidence" value="ECO:0007669"/>
    <property type="project" value="InterPro"/>
</dbReference>
<protein>
    <submittedName>
        <fullName evidence="10">Uncharacterized protein</fullName>
    </submittedName>
</protein>
<dbReference type="EMBL" id="CAUJNA010003780">
    <property type="protein sequence ID" value="CAJ1409683.1"/>
    <property type="molecule type" value="Genomic_DNA"/>
</dbReference>
<keyword evidence="4 7" id="KW-0238">DNA-binding</keyword>
<evidence type="ECO:0000259" key="8">
    <source>
        <dbReference type="PROSITE" id="PS50162"/>
    </source>
</evidence>
<evidence type="ECO:0000313" key="11">
    <source>
        <dbReference type="Proteomes" id="UP001178507"/>
    </source>
</evidence>
<dbReference type="PROSITE" id="PS50162">
    <property type="entry name" value="RECA_2"/>
    <property type="match status" value="1"/>
</dbReference>
<proteinExistence type="inferred from homology"/>
<dbReference type="InterPro" id="IPR027417">
    <property type="entry name" value="P-loop_NTPase"/>
</dbReference>
<dbReference type="InterPro" id="IPR013765">
    <property type="entry name" value="DNA_recomb/repair_RecA"/>
</dbReference>
<feature type="domain" description="RecA family profile 1" evidence="8">
    <location>
        <begin position="120"/>
        <end position="282"/>
    </location>
</feature>
<dbReference type="Pfam" id="PF21096">
    <property type="entry name" value="RecA_C"/>
    <property type="match status" value="1"/>
</dbReference>
<evidence type="ECO:0000259" key="9">
    <source>
        <dbReference type="PROSITE" id="PS50163"/>
    </source>
</evidence>
<dbReference type="Pfam" id="PF00154">
    <property type="entry name" value="RecA_N"/>
    <property type="match status" value="1"/>
</dbReference>
<dbReference type="SUPFAM" id="SSF54752">
    <property type="entry name" value="RecA protein, C-terminal domain"/>
    <property type="match status" value="1"/>
</dbReference>
<feature type="domain" description="RecA family profile 2" evidence="9">
    <location>
        <begin position="289"/>
        <end position="357"/>
    </location>
</feature>
<evidence type="ECO:0000256" key="7">
    <source>
        <dbReference type="RuleBase" id="RU004527"/>
    </source>
</evidence>
<dbReference type="InterPro" id="IPR020588">
    <property type="entry name" value="RecA_ATP-bd"/>
</dbReference>
<dbReference type="SUPFAM" id="SSF52540">
    <property type="entry name" value="P-loop containing nucleoside triphosphate hydrolases"/>
    <property type="match status" value="1"/>
</dbReference>
<evidence type="ECO:0000256" key="1">
    <source>
        <dbReference type="ARBA" id="ARBA00009391"/>
    </source>
</evidence>
<keyword evidence="7" id="KW-0227">DNA damage</keyword>
<dbReference type="InterPro" id="IPR049261">
    <property type="entry name" value="RecA-like_C"/>
</dbReference>
<dbReference type="InterPro" id="IPR049428">
    <property type="entry name" value="RecA-like_N"/>
</dbReference>
<dbReference type="GO" id="GO:0006281">
    <property type="term" value="P:DNA repair"/>
    <property type="evidence" value="ECO:0007669"/>
    <property type="project" value="InterPro"/>
</dbReference>
<dbReference type="Proteomes" id="UP001178507">
    <property type="component" value="Unassembled WGS sequence"/>
</dbReference>
<sequence length="433" mass="46768">MFDVAILVKAQLAGLTTVHAMMQPMEFPSTRPSLCLRAASVAPSASVAPAGARGIGVDGLLKVAPAAAAMALAARAKRVKVKMQKGKSGSEPRKMAAWEKDFRKKFGDESIVDLKKAKMEVPTFSTGALTLDMALGGGLPYGRMVEVYGPEQSGKTTLATTCCISAQQTGRRKKCAYIDVEQAFDLNYAKAMGLNIDEDVFVFCSPTSAEKALEMAIDLTKSNNFDLVVIDSAAALCPDEEDQKDMADHSMALRARLLSKFCRKVTGPAADSGTTIFIINQMRANIGGYGLAEDTVGGKAIKYHASVRMEVRSPKSGMIGTAEQPTGIRCRVKIVKNKLAAPHRVAEYDIIFGKGISWESCLLEAGIEKNLVEKKGAWLQYGEHKVQGKEKMVKYLEEDPEASKKLEAEIRAGKEVPEVAEEELELVTPELAV</sequence>
<evidence type="ECO:0000256" key="5">
    <source>
        <dbReference type="ARBA" id="ARBA00023172"/>
    </source>
</evidence>
<dbReference type="PANTHER" id="PTHR45900">
    <property type="entry name" value="RECA"/>
    <property type="match status" value="1"/>
</dbReference>